<dbReference type="InterPro" id="IPR011598">
    <property type="entry name" value="bHLH_dom"/>
</dbReference>
<evidence type="ECO:0000256" key="6">
    <source>
        <dbReference type="SAM" id="MobiDB-lite"/>
    </source>
</evidence>
<organism evidence="7 8">
    <name type="scientific">Paramuricea clavata</name>
    <name type="common">Red gorgonian</name>
    <name type="synonym">Violescent sea-whip</name>
    <dbReference type="NCBI Taxonomy" id="317549"/>
    <lineage>
        <taxon>Eukaryota</taxon>
        <taxon>Metazoa</taxon>
        <taxon>Cnidaria</taxon>
        <taxon>Anthozoa</taxon>
        <taxon>Octocorallia</taxon>
        <taxon>Malacalcyonacea</taxon>
        <taxon>Plexauridae</taxon>
        <taxon>Paramuricea</taxon>
    </lineage>
</organism>
<evidence type="ECO:0000256" key="5">
    <source>
        <dbReference type="ARBA" id="ARBA00023242"/>
    </source>
</evidence>
<gene>
    <name evidence="7" type="ORF">PACLA_8A084837</name>
</gene>
<dbReference type="EMBL" id="CACRXK020001778">
    <property type="protein sequence ID" value="CAB3991039.1"/>
    <property type="molecule type" value="Genomic_DNA"/>
</dbReference>
<dbReference type="Gene3D" id="4.10.280.10">
    <property type="entry name" value="Helix-loop-helix DNA-binding domain"/>
    <property type="match status" value="1"/>
</dbReference>
<dbReference type="InterPro" id="IPR050283">
    <property type="entry name" value="E-box_TF_Regulators"/>
</dbReference>
<keyword evidence="3" id="KW-0238">DNA-binding</keyword>
<dbReference type="Proteomes" id="UP001152795">
    <property type="component" value="Unassembled WGS sequence"/>
</dbReference>
<protein>
    <submittedName>
        <fullName evidence="7">Heart- and neural crest derivatives-expressed protein 1</fullName>
    </submittedName>
</protein>
<evidence type="ECO:0000256" key="1">
    <source>
        <dbReference type="ARBA" id="ARBA00004123"/>
    </source>
</evidence>
<proteinExistence type="predicted"/>
<keyword evidence="2" id="KW-0805">Transcription regulation</keyword>
<name>A0A7D9HX54_PARCT</name>
<accession>A0A7D9HX54</accession>
<evidence type="ECO:0000256" key="2">
    <source>
        <dbReference type="ARBA" id="ARBA00023015"/>
    </source>
</evidence>
<feature type="compositionally biased region" description="Polar residues" evidence="6">
    <location>
        <begin position="24"/>
        <end position="35"/>
    </location>
</feature>
<evidence type="ECO:0000256" key="3">
    <source>
        <dbReference type="ARBA" id="ARBA00023125"/>
    </source>
</evidence>
<dbReference type="PANTHER" id="PTHR23349:SF68">
    <property type="entry name" value="FI14601P"/>
    <property type="match status" value="1"/>
</dbReference>
<evidence type="ECO:0000256" key="4">
    <source>
        <dbReference type="ARBA" id="ARBA00023163"/>
    </source>
</evidence>
<dbReference type="GO" id="GO:0005634">
    <property type="term" value="C:nucleus"/>
    <property type="evidence" value="ECO:0007669"/>
    <property type="project" value="UniProtKB-SubCell"/>
</dbReference>
<keyword evidence="5" id="KW-0539">Nucleus</keyword>
<dbReference type="OrthoDB" id="10055449at2759"/>
<dbReference type="CDD" id="cd11466">
    <property type="entry name" value="bHLH_TS_HAND"/>
    <property type="match status" value="1"/>
</dbReference>
<dbReference type="FunFam" id="4.10.280.10:FF:000010">
    <property type="entry name" value="Scleraxis bHLH transcription factor"/>
    <property type="match status" value="1"/>
</dbReference>
<dbReference type="GO" id="GO:0046983">
    <property type="term" value="F:protein dimerization activity"/>
    <property type="evidence" value="ECO:0007669"/>
    <property type="project" value="InterPro"/>
</dbReference>
<dbReference type="SUPFAM" id="SSF47459">
    <property type="entry name" value="HLH, helix-loop-helix DNA-binding domain"/>
    <property type="match status" value="1"/>
</dbReference>
<feature type="region of interest" description="Disordered" evidence="6">
    <location>
        <begin position="18"/>
        <end position="51"/>
    </location>
</feature>
<dbReference type="PROSITE" id="PS50888">
    <property type="entry name" value="BHLH"/>
    <property type="match status" value="1"/>
</dbReference>
<dbReference type="SMART" id="SM00353">
    <property type="entry name" value="HLH"/>
    <property type="match status" value="1"/>
</dbReference>
<evidence type="ECO:0000313" key="8">
    <source>
        <dbReference type="Proteomes" id="UP001152795"/>
    </source>
</evidence>
<comment type="subcellular location">
    <subcellularLocation>
        <location evidence="1">Nucleus</location>
    </subcellularLocation>
</comment>
<dbReference type="GO" id="GO:0032502">
    <property type="term" value="P:developmental process"/>
    <property type="evidence" value="ECO:0007669"/>
    <property type="project" value="TreeGrafter"/>
</dbReference>
<dbReference type="AlphaFoldDB" id="A0A7D9HX54"/>
<keyword evidence="8" id="KW-1185">Reference proteome</keyword>
<reference evidence="7" key="1">
    <citation type="submission" date="2020-04" db="EMBL/GenBank/DDBJ databases">
        <authorList>
            <person name="Alioto T."/>
            <person name="Alioto T."/>
            <person name="Gomez Garrido J."/>
        </authorList>
    </citation>
    <scope>NUCLEOTIDE SEQUENCE</scope>
    <source>
        <strain evidence="7">A484AB</strain>
    </source>
</reference>
<evidence type="ECO:0000313" key="7">
    <source>
        <dbReference type="EMBL" id="CAB3991039.1"/>
    </source>
</evidence>
<sequence length="159" mass="18781">MRRKDRLQGTLRYSDSEHFPVMQSPLNNTQKCSISNEHKEETPVSSNGKERRRTHCINMAFGELRKCIPNVPTDTKLSKIKTLRLAISYIQYLTEMLDAEEDDLYRARIIAYEIASKNDHNVIKRKKVVKSEKKEKKQDRKCRHSRTGWPQHVWALDLR</sequence>
<dbReference type="PANTHER" id="PTHR23349">
    <property type="entry name" value="BASIC HELIX-LOOP-HELIX TRANSCRIPTION FACTOR, TWIST"/>
    <property type="match status" value="1"/>
</dbReference>
<dbReference type="InterPro" id="IPR036638">
    <property type="entry name" value="HLH_DNA-bd_sf"/>
</dbReference>
<dbReference type="GO" id="GO:0000981">
    <property type="term" value="F:DNA-binding transcription factor activity, RNA polymerase II-specific"/>
    <property type="evidence" value="ECO:0007669"/>
    <property type="project" value="TreeGrafter"/>
</dbReference>
<comment type="caution">
    <text evidence="7">The sequence shown here is derived from an EMBL/GenBank/DDBJ whole genome shotgun (WGS) entry which is preliminary data.</text>
</comment>
<keyword evidence="4" id="KW-0804">Transcription</keyword>
<dbReference type="GO" id="GO:0000977">
    <property type="term" value="F:RNA polymerase II transcription regulatory region sequence-specific DNA binding"/>
    <property type="evidence" value="ECO:0007669"/>
    <property type="project" value="TreeGrafter"/>
</dbReference>
<dbReference type="Pfam" id="PF00010">
    <property type="entry name" value="HLH"/>
    <property type="match status" value="1"/>
</dbReference>